<name>A0A540VPF1_9GAMM</name>
<dbReference type="Proteomes" id="UP000315400">
    <property type="component" value="Unassembled WGS sequence"/>
</dbReference>
<evidence type="ECO:0008006" key="3">
    <source>
        <dbReference type="Google" id="ProtNLM"/>
    </source>
</evidence>
<evidence type="ECO:0000313" key="1">
    <source>
        <dbReference type="EMBL" id="TQE98647.1"/>
    </source>
</evidence>
<dbReference type="InterPro" id="IPR007499">
    <property type="entry name" value="ERF_bacteria_virus"/>
</dbReference>
<dbReference type="AlphaFoldDB" id="A0A540VPF1"/>
<accession>A0A540VPF1</accession>
<organism evidence="1 2">
    <name type="scientific">Spiribacter salinus</name>
    <dbReference type="NCBI Taxonomy" id="1335746"/>
    <lineage>
        <taxon>Bacteria</taxon>
        <taxon>Pseudomonadati</taxon>
        <taxon>Pseudomonadota</taxon>
        <taxon>Gammaproteobacteria</taxon>
        <taxon>Chromatiales</taxon>
        <taxon>Ectothiorhodospiraceae</taxon>
        <taxon>Spiribacter</taxon>
    </lineage>
</organism>
<sequence length="253" mass="27767">MSEAADTQSVEPPSPFLPMIEKAMQSGDHAIVSSMIEAHERWEDREAKREFDLAMASFKADPPKLEKNAEVDFSSGKGRTHYWHATLDHIANVISIAMAPHGLSFRWHTSQDGDRIRVTCILAHERGHEESVSLSGDPDQTGNKNVLQQIGSTITYLERYTLLAIAALAASDQDDDGASAGPQVPKIDSNQLAQLEDMLEATESNVDKFKAWAFAGIPNASSKPLSDLRADQFGPAINLLRQKLDKREGDESA</sequence>
<dbReference type="Pfam" id="PF04404">
    <property type="entry name" value="ERF"/>
    <property type="match status" value="1"/>
</dbReference>
<protein>
    <recommendedName>
        <fullName evidence="3">ERF family protein</fullName>
    </recommendedName>
</protein>
<gene>
    <name evidence="1" type="ORF">FKY71_12730</name>
</gene>
<comment type="caution">
    <text evidence="1">The sequence shown here is derived from an EMBL/GenBank/DDBJ whole genome shotgun (WGS) entry which is preliminary data.</text>
</comment>
<reference evidence="1 2" key="1">
    <citation type="submission" date="2019-06" db="EMBL/GenBank/DDBJ databases">
        <title>Metagenome assembled Genome of Spiribacter salinus SL48-SHIP from the microbial mat of Salt Lake 48 (Novosibirsk region, Russia).</title>
        <authorList>
            <person name="Shipova A."/>
            <person name="Rozanov A.S."/>
            <person name="Bryanskaya A.V."/>
            <person name="Peltek S.E."/>
        </authorList>
    </citation>
    <scope>NUCLEOTIDE SEQUENCE [LARGE SCALE GENOMIC DNA]</scope>
    <source>
        <strain evidence="1">SL48-SHIP-2</strain>
    </source>
</reference>
<proteinExistence type="predicted"/>
<dbReference type="EMBL" id="VIFK01000160">
    <property type="protein sequence ID" value="TQE98647.1"/>
    <property type="molecule type" value="Genomic_DNA"/>
</dbReference>
<evidence type="ECO:0000313" key="2">
    <source>
        <dbReference type="Proteomes" id="UP000315400"/>
    </source>
</evidence>